<feature type="region of interest" description="Disordered" evidence="1">
    <location>
        <begin position="76"/>
        <end position="100"/>
    </location>
</feature>
<dbReference type="EMBL" id="CM007386">
    <property type="protein sequence ID" value="ONK67247.1"/>
    <property type="molecule type" value="Genomic_DNA"/>
</dbReference>
<reference evidence="3" key="1">
    <citation type="journal article" date="2017" name="Nat. Commun.">
        <title>The asparagus genome sheds light on the origin and evolution of a young Y chromosome.</title>
        <authorList>
            <person name="Harkess A."/>
            <person name="Zhou J."/>
            <person name="Xu C."/>
            <person name="Bowers J.E."/>
            <person name="Van der Hulst R."/>
            <person name="Ayyampalayam S."/>
            <person name="Mercati F."/>
            <person name="Riccardi P."/>
            <person name="McKain M.R."/>
            <person name="Kakrana A."/>
            <person name="Tang H."/>
            <person name="Ray J."/>
            <person name="Groenendijk J."/>
            <person name="Arikit S."/>
            <person name="Mathioni S.M."/>
            <person name="Nakano M."/>
            <person name="Shan H."/>
            <person name="Telgmann-Rauber A."/>
            <person name="Kanno A."/>
            <person name="Yue Z."/>
            <person name="Chen H."/>
            <person name="Li W."/>
            <person name="Chen Y."/>
            <person name="Xu X."/>
            <person name="Zhang Y."/>
            <person name="Luo S."/>
            <person name="Chen H."/>
            <person name="Gao J."/>
            <person name="Mao Z."/>
            <person name="Pires J.C."/>
            <person name="Luo M."/>
            <person name="Kudrna D."/>
            <person name="Wing R.A."/>
            <person name="Meyers B.C."/>
            <person name="Yi K."/>
            <person name="Kong H."/>
            <person name="Lavrijsen P."/>
            <person name="Sunseri F."/>
            <person name="Falavigna A."/>
            <person name="Ye Y."/>
            <person name="Leebens-Mack J.H."/>
            <person name="Chen G."/>
        </authorList>
    </citation>
    <scope>NUCLEOTIDE SEQUENCE [LARGE SCALE GENOMIC DNA]</scope>
    <source>
        <strain evidence="3">cv. DH0086</strain>
    </source>
</reference>
<dbReference type="AlphaFoldDB" id="A0A5P1EQ39"/>
<proteinExistence type="predicted"/>
<feature type="compositionally biased region" description="Polar residues" evidence="1">
    <location>
        <begin position="34"/>
        <end position="45"/>
    </location>
</feature>
<evidence type="ECO:0000313" key="2">
    <source>
        <dbReference type="EMBL" id="ONK67247.1"/>
    </source>
</evidence>
<sequence length="146" mass="15720">MRLEQSSCEGYGRGQHSGPLANTLHPEEVRTARPPSTESGESPGQSPGHRGVVQAQCNAPVTTVDSGSKALEFLGLQQDEQVDSSSSGSSSTHPEQNDIPVVIMSSENVPSSINRWIQIKVFFDDVLNLVMEIAGGFRSKSSLMMY</sequence>
<keyword evidence="3" id="KW-1185">Reference proteome</keyword>
<dbReference type="Proteomes" id="UP000243459">
    <property type="component" value="Chromosome 6"/>
</dbReference>
<protein>
    <submittedName>
        <fullName evidence="2">Uncharacterized protein</fullName>
    </submittedName>
</protein>
<feature type="region of interest" description="Disordered" evidence="1">
    <location>
        <begin position="1"/>
        <end position="53"/>
    </location>
</feature>
<accession>A0A5P1EQ39</accession>
<dbReference type="Gramene" id="ONK67247">
    <property type="protein sequence ID" value="ONK67247"/>
    <property type="gene ID" value="A4U43_C06F18160"/>
</dbReference>
<evidence type="ECO:0000313" key="3">
    <source>
        <dbReference type="Proteomes" id="UP000243459"/>
    </source>
</evidence>
<evidence type="ECO:0000256" key="1">
    <source>
        <dbReference type="SAM" id="MobiDB-lite"/>
    </source>
</evidence>
<name>A0A5P1EQ39_ASPOF</name>
<organism evidence="2 3">
    <name type="scientific">Asparagus officinalis</name>
    <name type="common">Garden asparagus</name>
    <dbReference type="NCBI Taxonomy" id="4686"/>
    <lineage>
        <taxon>Eukaryota</taxon>
        <taxon>Viridiplantae</taxon>
        <taxon>Streptophyta</taxon>
        <taxon>Embryophyta</taxon>
        <taxon>Tracheophyta</taxon>
        <taxon>Spermatophyta</taxon>
        <taxon>Magnoliopsida</taxon>
        <taxon>Liliopsida</taxon>
        <taxon>Asparagales</taxon>
        <taxon>Asparagaceae</taxon>
        <taxon>Asparagoideae</taxon>
        <taxon>Asparagus</taxon>
    </lineage>
</organism>
<gene>
    <name evidence="2" type="ORF">A4U43_C06F18160</name>
</gene>